<keyword evidence="2" id="KW-1185">Reference proteome</keyword>
<dbReference type="SUPFAM" id="SSF52266">
    <property type="entry name" value="SGNH hydrolase"/>
    <property type="match status" value="1"/>
</dbReference>
<dbReference type="Proteomes" id="UP000095282">
    <property type="component" value="Unplaced"/>
</dbReference>
<dbReference type="GO" id="GO:0004620">
    <property type="term" value="F:phospholipase activity"/>
    <property type="evidence" value="ECO:0007669"/>
    <property type="project" value="InterPro"/>
</dbReference>
<dbReference type="PANTHER" id="PTHR21325:SF24">
    <property type="entry name" value="LIPASE_GDSL DOMAIN-CONTAINING PROTEIN"/>
    <property type="match status" value="1"/>
</dbReference>
<dbReference type="InterPro" id="IPR038885">
    <property type="entry name" value="PLB1"/>
</dbReference>
<evidence type="ECO:0000313" key="2">
    <source>
        <dbReference type="Proteomes" id="UP000095282"/>
    </source>
</evidence>
<dbReference type="CDD" id="cd01824">
    <property type="entry name" value="Phospholipase_B_like"/>
    <property type="match status" value="1"/>
</dbReference>
<dbReference type="eggNOG" id="KOG3670">
    <property type="taxonomic scope" value="Eukaryota"/>
</dbReference>
<dbReference type="InterPro" id="IPR036514">
    <property type="entry name" value="SGNH_hydro_sf"/>
</dbReference>
<keyword evidence="1" id="KW-0472">Membrane</keyword>
<keyword evidence="1" id="KW-1133">Transmembrane helix</keyword>
<dbReference type="AlphaFoldDB" id="A0A1I7TTG2"/>
<protein>
    <submittedName>
        <fullName evidence="3">Lipase_GDSL domain-containing protein</fullName>
    </submittedName>
</protein>
<organism evidence="2 3">
    <name type="scientific">Caenorhabditis tropicalis</name>
    <dbReference type="NCBI Taxonomy" id="1561998"/>
    <lineage>
        <taxon>Eukaryota</taxon>
        <taxon>Metazoa</taxon>
        <taxon>Ecdysozoa</taxon>
        <taxon>Nematoda</taxon>
        <taxon>Chromadorea</taxon>
        <taxon>Rhabditida</taxon>
        <taxon>Rhabditina</taxon>
        <taxon>Rhabditomorpha</taxon>
        <taxon>Rhabditoidea</taxon>
        <taxon>Rhabditidae</taxon>
        <taxon>Peloderinae</taxon>
        <taxon>Caenorhabditis</taxon>
    </lineage>
</organism>
<sequence length="409" mass="45817">MGLPHFNCSRYSLEEPSSVHQLHPSQIDVVAALGDSVSVAQAAESSSITDILEQYPGVSFVTGGDVELNEQATLYNMFHQFSPRIKGGSSDRIQKFYDFNLAVAGSFSHELPAQAEKLSRTLKRKLGKENLKTWKFLNIFIGHNDLCNICNNMTLYGPETFGESIKKSLSIIESSIPNVFVNIMPPINVQIHTQAHGASPFCELSHRKTCSCIFELDKWEYQKIKKQFDDQLKKVVNEFNEKSRNSNRITVVIAPAMDLKSIPLLGNQSNVGLLALDCFHLSTIAHDIAAKQIWRGLFEPVTAKTVTDQLSVGFDRFVCPPAECPFLRTDRNSENCEPPKELRFLPFVPGNTSVTLGMPPFLIPGFFIIATAVILLFVRASFRPPSSEFSDERRYLLLPIRADLNDNIF</sequence>
<reference evidence="3" key="1">
    <citation type="submission" date="2016-11" db="UniProtKB">
        <authorList>
            <consortium name="WormBaseParasite"/>
        </authorList>
    </citation>
    <scope>IDENTIFICATION</scope>
</reference>
<evidence type="ECO:0000256" key="1">
    <source>
        <dbReference type="SAM" id="Phobius"/>
    </source>
</evidence>
<dbReference type="InterPro" id="IPR035547">
    <property type="entry name" value="Phospholipase_B"/>
</dbReference>
<dbReference type="WBParaSite" id="Csp11.Scaffold629.g11611.t1">
    <property type="protein sequence ID" value="Csp11.Scaffold629.g11611.t1"/>
    <property type="gene ID" value="Csp11.Scaffold629.g11611"/>
</dbReference>
<dbReference type="Gene3D" id="3.40.50.1110">
    <property type="entry name" value="SGNH hydrolase"/>
    <property type="match status" value="1"/>
</dbReference>
<keyword evidence="1" id="KW-0812">Transmembrane</keyword>
<dbReference type="PANTHER" id="PTHR21325">
    <property type="entry name" value="PHOSPHOLIPASE B, PLB1"/>
    <property type="match status" value="1"/>
</dbReference>
<feature type="transmembrane region" description="Helical" evidence="1">
    <location>
        <begin position="361"/>
        <end position="378"/>
    </location>
</feature>
<proteinExistence type="predicted"/>
<name>A0A1I7TTG2_9PELO</name>
<evidence type="ECO:0000313" key="3">
    <source>
        <dbReference type="WBParaSite" id="Csp11.Scaffold629.g11611.t1"/>
    </source>
</evidence>
<dbReference type="Pfam" id="PF00657">
    <property type="entry name" value="Lipase_GDSL"/>
    <property type="match status" value="1"/>
</dbReference>
<dbReference type="STRING" id="1561998.A0A1I7TTG2"/>
<dbReference type="InterPro" id="IPR001087">
    <property type="entry name" value="GDSL"/>
</dbReference>
<accession>A0A1I7TTG2</accession>
<dbReference type="GO" id="GO:0006644">
    <property type="term" value="P:phospholipid metabolic process"/>
    <property type="evidence" value="ECO:0007669"/>
    <property type="project" value="TreeGrafter"/>
</dbReference>